<dbReference type="InterPro" id="IPR005471">
    <property type="entry name" value="Tscrpt_reg_IclR_N"/>
</dbReference>
<dbReference type="PROSITE" id="PS51077">
    <property type="entry name" value="HTH_ICLR"/>
    <property type="match status" value="1"/>
</dbReference>
<dbReference type="Proteomes" id="UP001589810">
    <property type="component" value="Unassembled WGS sequence"/>
</dbReference>
<dbReference type="SUPFAM" id="SSF46785">
    <property type="entry name" value="Winged helix' DNA-binding domain"/>
    <property type="match status" value="1"/>
</dbReference>
<proteinExistence type="predicted"/>
<feature type="domain" description="HTH iclR-type" evidence="1">
    <location>
        <begin position="5"/>
        <end position="64"/>
    </location>
</feature>
<dbReference type="SUPFAM" id="SSF55781">
    <property type="entry name" value="GAF domain-like"/>
    <property type="match status" value="1"/>
</dbReference>
<gene>
    <name evidence="2" type="ORF">ACFFH7_44820</name>
</gene>
<protein>
    <submittedName>
        <fullName evidence="2">Helix-turn-helix domain-containing protein</fullName>
    </submittedName>
</protein>
<comment type="caution">
    <text evidence="2">The sequence shown here is derived from an EMBL/GenBank/DDBJ whole genome shotgun (WGS) entry which is preliminary data.</text>
</comment>
<dbReference type="SMART" id="SM00346">
    <property type="entry name" value="HTH_ICLR"/>
    <property type="match status" value="1"/>
</dbReference>
<name>A0ABV6N8U1_9PSEU</name>
<dbReference type="InterPro" id="IPR036388">
    <property type="entry name" value="WH-like_DNA-bd_sf"/>
</dbReference>
<dbReference type="RefSeq" id="WP_273941891.1">
    <property type="nucleotide sequence ID" value="NZ_CP097263.1"/>
</dbReference>
<dbReference type="InterPro" id="IPR036390">
    <property type="entry name" value="WH_DNA-bd_sf"/>
</dbReference>
<keyword evidence="3" id="KW-1185">Reference proteome</keyword>
<dbReference type="EMBL" id="JBHLUD010000019">
    <property type="protein sequence ID" value="MFC0548697.1"/>
    <property type="molecule type" value="Genomic_DNA"/>
</dbReference>
<organism evidence="2 3">
    <name type="scientific">Kutzneria chonburiensis</name>
    <dbReference type="NCBI Taxonomy" id="1483604"/>
    <lineage>
        <taxon>Bacteria</taxon>
        <taxon>Bacillati</taxon>
        <taxon>Actinomycetota</taxon>
        <taxon>Actinomycetes</taxon>
        <taxon>Pseudonocardiales</taxon>
        <taxon>Pseudonocardiaceae</taxon>
        <taxon>Kutzneria</taxon>
    </lineage>
</organism>
<dbReference type="Gene3D" id="1.10.10.10">
    <property type="entry name" value="Winged helix-like DNA-binding domain superfamily/Winged helix DNA-binding domain"/>
    <property type="match status" value="1"/>
</dbReference>
<dbReference type="PANTHER" id="PTHR30136">
    <property type="entry name" value="HELIX-TURN-HELIX TRANSCRIPTIONAL REGULATOR, ICLR FAMILY"/>
    <property type="match status" value="1"/>
</dbReference>
<accession>A0ABV6N8U1</accession>
<evidence type="ECO:0000313" key="2">
    <source>
        <dbReference type="EMBL" id="MFC0548697.1"/>
    </source>
</evidence>
<evidence type="ECO:0000259" key="1">
    <source>
        <dbReference type="PROSITE" id="PS51077"/>
    </source>
</evidence>
<sequence>MEAGRGVVEAAFAVLDQVRVQEPARLLDLAAATGIPRPTVHRLLGQLLAVGAVRRDGRKYWLGASLLTGGGQLERQVRAAATRPLAELAARTGAGVTLGLNIGGRSVYLQMIDAHEPLGVTAQPGEPVESGTAQLEALTAGDFRPYIDAGRVVRGLTCVAMPIPLPGTGTAAITAMARSPHPSPTLLNATRQTAARVADRLGALEVR</sequence>
<reference evidence="2 3" key="1">
    <citation type="submission" date="2024-09" db="EMBL/GenBank/DDBJ databases">
        <authorList>
            <person name="Sun Q."/>
            <person name="Mori K."/>
        </authorList>
    </citation>
    <scope>NUCLEOTIDE SEQUENCE [LARGE SCALE GENOMIC DNA]</scope>
    <source>
        <strain evidence="2 3">TBRC 1432</strain>
    </source>
</reference>
<dbReference type="Pfam" id="PF09339">
    <property type="entry name" value="HTH_IclR"/>
    <property type="match status" value="1"/>
</dbReference>
<dbReference type="InterPro" id="IPR050707">
    <property type="entry name" value="HTH_MetabolicPath_Reg"/>
</dbReference>
<dbReference type="PANTHER" id="PTHR30136:SF24">
    <property type="entry name" value="HTH-TYPE TRANSCRIPTIONAL REPRESSOR ALLR"/>
    <property type="match status" value="1"/>
</dbReference>
<evidence type="ECO:0000313" key="3">
    <source>
        <dbReference type="Proteomes" id="UP001589810"/>
    </source>
</evidence>